<evidence type="ECO:0000313" key="2">
    <source>
        <dbReference type="Proteomes" id="UP001164539"/>
    </source>
</evidence>
<protein>
    <submittedName>
        <fullName evidence="1">PXMP2/4 family protein 4-like</fullName>
    </submittedName>
</protein>
<dbReference type="EMBL" id="CM051399">
    <property type="protein sequence ID" value="KAJ4716170.1"/>
    <property type="molecule type" value="Genomic_DNA"/>
</dbReference>
<sequence length="231" mass="26284">MRGALKRNATISRLLQQTHNKKIADVFTDPVAGIHPRHNLNSQTQARDYLKFVPHFLRKASRAYNECLPRVSHASLIYIAADLSSQTITSSQPFDLVRTLRMAGYGMIVLGPSLHFWFNFMSKVFPKRDLITTLKKMAMGQTVYGPFMTVVFLSVNARLQGESVEEIIARLKRDLLPTLVSGVMYWPMCDFITFRFVPVHLQPLVSNSFSYIWTIYLTYMGSLEKAGTTPS</sequence>
<evidence type="ECO:0000313" key="1">
    <source>
        <dbReference type="EMBL" id="KAJ4716170.1"/>
    </source>
</evidence>
<proteinExistence type="predicted"/>
<dbReference type="Proteomes" id="UP001164539">
    <property type="component" value="Chromosome 6"/>
</dbReference>
<reference evidence="1 2" key="1">
    <citation type="journal article" date="2023" name="Science">
        <title>Complex scaffold remodeling in plant triterpene biosynthesis.</title>
        <authorList>
            <person name="De La Pena R."/>
            <person name="Hodgson H."/>
            <person name="Liu J.C."/>
            <person name="Stephenson M.J."/>
            <person name="Martin A.C."/>
            <person name="Owen C."/>
            <person name="Harkess A."/>
            <person name="Leebens-Mack J."/>
            <person name="Jimenez L.E."/>
            <person name="Osbourn A."/>
            <person name="Sattely E.S."/>
        </authorList>
    </citation>
    <scope>NUCLEOTIDE SEQUENCE [LARGE SCALE GENOMIC DNA]</scope>
    <source>
        <strain evidence="2">cv. JPN11</strain>
        <tissue evidence="1">Leaf</tissue>
    </source>
</reference>
<accession>A0ACC1XXH6</accession>
<comment type="caution">
    <text evidence="1">The sequence shown here is derived from an EMBL/GenBank/DDBJ whole genome shotgun (WGS) entry which is preliminary data.</text>
</comment>
<name>A0ACC1XXH6_MELAZ</name>
<organism evidence="1 2">
    <name type="scientific">Melia azedarach</name>
    <name type="common">Chinaberry tree</name>
    <dbReference type="NCBI Taxonomy" id="155640"/>
    <lineage>
        <taxon>Eukaryota</taxon>
        <taxon>Viridiplantae</taxon>
        <taxon>Streptophyta</taxon>
        <taxon>Embryophyta</taxon>
        <taxon>Tracheophyta</taxon>
        <taxon>Spermatophyta</taxon>
        <taxon>Magnoliopsida</taxon>
        <taxon>eudicotyledons</taxon>
        <taxon>Gunneridae</taxon>
        <taxon>Pentapetalae</taxon>
        <taxon>rosids</taxon>
        <taxon>malvids</taxon>
        <taxon>Sapindales</taxon>
        <taxon>Meliaceae</taxon>
        <taxon>Melia</taxon>
    </lineage>
</organism>
<gene>
    <name evidence="1" type="ORF">OWV82_011228</name>
</gene>
<keyword evidence="2" id="KW-1185">Reference proteome</keyword>